<name>A0A9P4U1U3_9PEZI</name>
<dbReference type="AlphaFoldDB" id="A0A9P4U1U3"/>
<organism evidence="2 3">
    <name type="scientific">Tothia fuscella</name>
    <dbReference type="NCBI Taxonomy" id="1048955"/>
    <lineage>
        <taxon>Eukaryota</taxon>
        <taxon>Fungi</taxon>
        <taxon>Dikarya</taxon>
        <taxon>Ascomycota</taxon>
        <taxon>Pezizomycotina</taxon>
        <taxon>Dothideomycetes</taxon>
        <taxon>Pleosporomycetidae</taxon>
        <taxon>Venturiales</taxon>
        <taxon>Cylindrosympodiaceae</taxon>
        <taxon>Tothia</taxon>
    </lineage>
</organism>
<keyword evidence="3" id="KW-1185">Reference proteome</keyword>
<comment type="caution">
    <text evidence="2">The sequence shown here is derived from an EMBL/GenBank/DDBJ whole genome shotgun (WGS) entry which is preliminary data.</text>
</comment>
<protein>
    <submittedName>
        <fullName evidence="2">Uncharacterized protein</fullName>
    </submittedName>
</protein>
<gene>
    <name evidence="2" type="ORF">EJ08DRAFT_676147</name>
</gene>
<evidence type="ECO:0000313" key="2">
    <source>
        <dbReference type="EMBL" id="KAF2434195.1"/>
    </source>
</evidence>
<accession>A0A9P4U1U3</accession>
<sequence>MESKITPLFFRVSEDQNQNEEVDNHENRLAAEISMSIDIRPKTAVIRFPSFTTSTRPSLLIVRHSVFATFSFEDLLAEQPQHSPTSLPPLGHGQGVQMPDHSLDPPQRQAMADTRAYINQERPLQNMPNARRPQMEGAFLPSSATPIMHHGQSQGMRGSPVYGQHEDGTLFEINPHYSQPQQPIVNQSPYINHRQAQQAHMQAQEQLHRAFQSQGHALLQTPQATNPEHLLRRAMQIQGLRPPQFTMNHQAPGYGFQQQPQQQQFHQQQFQQQQAPPQSVVYNNVQYQQQHLLNPRGPALQNGLRILPHLQGKDAITNWLVEQGQSGREMILALQKRSQEELLRREAVAASKQANRKSHSAIEAQHAAQQARFTPAVNQYPQQQTPVYQSYWTTFQQGNPIQQSKPHQQNDLDQQSNFVQQSNLRQQSDLLHQNKLLQQGIQQSELLEKSNLLQQSNPFQQNKPSYENLPFGNNPLHVQHETMAQFGQKSMGVPIQGQMLMSSDSAASVPGTQWAEDFLAHQKVVSNASKHIEPSLNANSKSRGRATDTPMDRTGVVSLISPLTFEESEGEQVAADSLAPRFNFNGSTQAGAIPLTQENDPQAPFEEHFPGDWDFTEEEIKSVLGPAFSYSLDQDYPNATPDAAGNS</sequence>
<dbReference type="Proteomes" id="UP000800235">
    <property type="component" value="Unassembled WGS sequence"/>
</dbReference>
<proteinExistence type="predicted"/>
<evidence type="ECO:0000256" key="1">
    <source>
        <dbReference type="SAM" id="MobiDB-lite"/>
    </source>
</evidence>
<reference evidence="2" key="1">
    <citation type="journal article" date="2020" name="Stud. Mycol.">
        <title>101 Dothideomycetes genomes: a test case for predicting lifestyles and emergence of pathogens.</title>
        <authorList>
            <person name="Haridas S."/>
            <person name="Albert R."/>
            <person name="Binder M."/>
            <person name="Bloem J."/>
            <person name="Labutti K."/>
            <person name="Salamov A."/>
            <person name="Andreopoulos B."/>
            <person name="Baker S."/>
            <person name="Barry K."/>
            <person name="Bills G."/>
            <person name="Bluhm B."/>
            <person name="Cannon C."/>
            <person name="Castanera R."/>
            <person name="Culley D."/>
            <person name="Daum C."/>
            <person name="Ezra D."/>
            <person name="Gonzalez J."/>
            <person name="Henrissat B."/>
            <person name="Kuo A."/>
            <person name="Liang C."/>
            <person name="Lipzen A."/>
            <person name="Lutzoni F."/>
            <person name="Magnuson J."/>
            <person name="Mondo S."/>
            <person name="Nolan M."/>
            <person name="Ohm R."/>
            <person name="Pangilinan J."/>
            <person name="Park H.-J."/>
            <person name="Ramirez L."/>
            <person name="Alfaro M."/>
            <person name="Sun H."/>
            <person name="Tritt A."/>
            <person name="Yoshinaga Y."/>
            <person name="Zwiers L.-H."/>
            <person name="Turgeon B."/>
            <person name="Goodwin S."/>
            <person name="Spatafora J."/>
            <person name="Crous P."/>
            <person name="Grigoriev I."/>
        </authorList>
    </citation>
    <scope>NUCLEOTIDE SEQUENCE</scope>
    <source>
        <strain evidence="2">CBS 130266</strain>
    </source>
</reference>
<evidence type="ECO:0000313" key="3">
    <source>
        <dbReference type="Proteomes" id="UP000800235"/>
    </source>
</evidence>
<dbReference type="EMBL" id="MU007017">
    <property type="protein sequence ID" value="KAF2434195.1"/>
    <property type="molecule type" value="Genomic_DNA"/>
</dbReference>
<feature type="region of interest" description="Disordered" evidence="1">
    <location>
        <begin position="530"/>
        <end position="552"/>
    </location>
</feature>
<feature type="region of interest" description="Disordered" evidence="1">
    <location>
        <begin position="79"/>
        <end position="107"/>
    </location>
</feature>